<feature type="compositionally biased region" description="Basic and acidic residues" evidence="1">
    <location>
        <begin position="761"/>
        <end position="770"/>
    </location>
</feature>
<gene>
    <name evidence="2" type="ORF">GNLVRS02_ARAD1D45584g</name>
</gene>
<organism evidence="2">
    <name type="scientific">Blastobotrys adeninivorans</name>
    <name type="common">Yeast</name>
    <name type="synonym">Arxula adeninivorans</name>
    <dbReference type="NCBI Taxonomy" id="409370"/>
    <lineage>
        <taxon>Eukaryota</taxon>
        <taxon>Fungi</taxon>
        <taxon>Dikarya</taxon>
        <taxon>Ascomycota</taxon>
        <taxon>Saccharomycotina</taxon>
        <taxon>Dipodascomycetes</taxon>
        <taxon>Dipodascales</taxon>
        <taxon>Trichomonascaceae</taxon>
        <taxon>Blastobotrys</taxon>
    </lineage>
</organism>
<feature type="region of interest" description="Disordered" evidence="1">
    <location>
        <begin position="319"/>
        <end position="494"/>
    </location>
</feature>
<feature type="compositionally biased region" description="Polar residues" evidence="1">
    <location>
        <begin position="175"/>
        <end position="185"/>
    </location>
</feature>
<feature type="compositionally biased region" description="Polar residues" evidence="1">
    <location>
        <begin position="294"/>
        <end position="306"/>
    </location>
</feature>
<proteinExistence type="predicted"/>
<feature type="compositionally biased region" description="Low complexity" evidence="1">
    <location>
        <begin position="901"/>
        <end position="910"/>
    </location>
</feature>
<reference evidence="2" key="2">
    <citation type="submission" date="2014-06" db="EMBL/GenBank/DDBJ databases">
        <title>The complete genome of Blastobotrys (Arxula) adeninivorans LS3 - a yeast of biotechnological interest.</title>
        <authorList>
            <person name="Kunze G."/>
            <person name="Gaillardin C."/>
            <person name="Czernicka M."/>
            <person name="Durrens P."/>
            <person name="Martin T."/>
            <person name="Boer E."/>
            <person name="Gabaldon T."/>
            <person name="Cruz J."/>
            <person name="Talla E."/>
            <person name="Marck C."/>
            <person name="Goffeau A."/>
            <person name="Barbe V."/>
            <person name="Baret P."/>
            <person name="Baronian K."/>
            <person name="Beier S."/>
            <person name="Bleykasten C."/>
            <person name="Bode R."/>
            <person name="Casaregola S."/>
            <person name="Despons L."/>
            <person name="Fairhead C."/>
            <person name="Giersberg M."/>
            <person name="Gierski P."/>
            <person name="Hahnel U."/>
            <person name="Hartmann A."/>
            <person name="Jankowska D."/>
            <person name="Jubin C."/>
            <person name="Jung P."/>
            <person name="Lafontaine I."/>
            <person name="Leh-Louis V."/>
            <person name="Lemaire M."/>
            <person name="Marcet-Houben M."/>
            <person name="Mascher M."/>
            <person name="Morel G."/>
            <person name="Richard G.-F."/>
            <person name="Riechen J."/>
            <person name="Sacerdot C."/>
            <person name="Sarkar A."/>
            <person name="Savel G."/>
            <person name="Schacherer J."/>
            <person name="Sherman D."/>
            <person name="Straub M.-L."/>
            <person name="Stein N."/>
            <person name="Thierry A."/>
            <person name="Trautwein-Schult A."/>
            <person name="Westhof E."/>
            <person name="Worch S."/>
            <person name="Dujon B."/>
            <person name="Souciet J.-L."/>
            <person name="Wincker P."/>
            <person name="Scholz U."/>
            <person name="Neuveglise N."/>
        </authorList>
    </citation>
    <scope>NUCLEOTIDE SEQUENCE</scope>
    <source>
        <strain evidence="2">LS3</strain>
    </source>
</reference>
<feature type="compositionally biased region" description="Pro residues" evidence="1">
    <location>
        <begin position="650"/>
        <end position="665"/>
    </location>
</feature>
<reference evidence="2" key="1">
    <citation type="submission" date="2014-02" db="EMBL/GenBank/DDBJ databases">
        <authorList>
            <person name="Genoscope - CEA"/>
        </authorList>
    </citation>
    <scope>NUCLEOTIDE SEQUENCE</scope>
    <source>
        <strain evidence="2">LS3</strain>
    </source>
</reference>
<feature type="compositionally biased region" description="Acidic residues" evidence="1">
    <location>
        <begin position="728"/>
        <end position="737"/>
    </location>
</feature>
<feature type="compositionally biased region" description="Low complexity" evidence="1">
    <location>
        <begin position="367"/>
        <end position="407"/>
    </location>
</feature>
<feature type="compositionally biased region" description="Low complexity" evidence="1">
    <location>
        <begin position="422"/>
        <end position="431"/>
    </location>
</feature>
<feature type="compositionally biased region" description="Low complexity" evidence="1">
    <location>
        <begin position="159"/>
        <end position="172"/>
    </location>
</feature>
<feature type="compositionally biased region" description="Polar residues" evidence="1">
    <location>
        <begin position="327"/>
        <end position="338"/>
    </location>
</feature>
<feature type="compositionally biased region" description="Low complexity" evidence="1">
    <location>
        <begin position="578"/>
        <end position="589"/>
    </location>
</feature>
<feature type="region of interest" description="Disordered" evidence="1">
    <location>
        <begin position="1"/>
        <end position="306"/>
    </location>
</feature>
<protein>
    <submittedName>
        <fullName evidence="2">ARAD1D45584p</fullName>
    </submittedName>
</protein>
<sequence>MQHYQPYRPQSAASSVRPYQRPPSLSPPSMAFQNPYRNAIPRHGPSYSSSSPQLARFSPYYERRTSKGTSASAPGLTLPPPVVAGQSTPASSSSSGPPTPTSSEHSLPDRYHRRRSQIRSDISIGLDKHEAKSDDSKLFMDDTVDAKDAKDSKPVNGTKVSSVKAPSSPAPATIIMTSTRDSAGDSNARAGAYAAFKSGSTSTPSTPKRSLYKNPSKSHSTPALSKELRPAPSSSKVEVQKPRSKKHPNPTLVLPSDVRRHSVASVSALTPTSPSSAKSPHSRSASASSVPNSILKNANNPQNDIQSSDSQIIKNYAAHQRQKLKHSNQPSRSQSSQHLAVPSRSSQQSQPSKSPRDSVPHFSHLPSQSTSTSTSTSTSASRPVDSNSSFGSGSTQQQQQQHSYSQSRPPAGSIAAVKLEKASPSAAASAPLPSPVPSPSPVAEVPPVVETKKQSRLGKFKKALSFGSSSRRASEPIQQHQYQPPLSAGASARKKSFGAGSIRSVFVAPSAPMADVDSRSMMSAKSNMSSVSFSSIKRMGKNLFKSNKKGGDADSKKGSPPPPPPFAPTIELENDSRASTPTSATTPAAKNLSGRSAKPVLSYSAAEGESYSPSPSPEAPLSKPVYGRNIGGSPSTSSAAMRAFSASLPVPTPPESTTASPPPSTAPAITLEAPPSPPPSTGSSTADSNQLQVDPLPSLTGSVVSSSNSDDELYWDQQRNSPDRYPQIEEEIGDDGELTSGGDTVFPKKLDLLAVETIRSSLERTKSLERRRSKRSTRSNKSVASEKKEESDSDKETVPNPTEVHVHDEDLVNKAPLPVVESTVPKSILKPSKEALQPNSNDSNHHVQGEEGPAPALDFELSNDLDLDFNFEKVLEKERSESPNLQIQYQYMPTQYEDANRPSSRRSSLTARRRSSSSIDRHSPSPSMQQQQFHLHPLYQKRLSQFVPSHNRANTSSTVSTSSSASTSHFQTSRPSSRNNGGQKSTVTFSSRIVIYDTYDRNDYDRRAELATCNRLTPMLAQQIKEEINNFKMEMDIHADSRIYTHFI</sequence>
<feature type="compositionally biased region" description="Low complexity" evidence="1">
    <location>
        <begin position="342"/>
        <end position="353"/>
    </location>
</feature>
<feature type="compositionally biased region" description="Basic and acidic residues" evidence="1">
    <location>
        <begin position="126"/>
        <end position="153"/>
    </location>
</feature>
<dbReference type="EMBL" id="HG937694">
    <property type="protein sequence ID" value="CDP38917.1"/>
    <property type="molecule type" value="Genomic_DNA"/>
</dbReference>
<feature type="compositionally biased region" description="Low complexity" evidence="1">
    <location>
        <begin position="955"/>
        <end position="973"/>
    </location>
</feature>
<feature type="region of interest" description="Disordered" evidence="1">
    <location>
        <begin position="893"/>
        <end position="932"/>
    </location>
</feature>
<feature type="compositionally biased region" description="Polar residues" evidence="1">
    <location>
        <begin position="974"/>
        <end position="985"/>
    </location>
</feature>
<feature type="compositionally biased region" description="Low complexity" evidence="1">
    <location>
        <begin position="264"/>
        <end position="293"/>
    </location>
</feature>
<feature type="compositionally biased region" description="Low complexity" evidence="1">
    <location>
        <begin position="87"/>
        <end position="96"/>
    </location>
</feature>
<evidence type="ECO:0000313" key="2">
    <source>
        <dbReference type="EMBL" id="CDP38917.1"/>
    </source>
</evidence>
<feature type="compositionally biased region" description="Polar residues" evidence="1">
    <location>
        <begin position="466"/>
        <end position="484"/>
    </location>
</feature>
<feature type="compositionally biased region" description="Low complexity" evidence="1">
    <location>
        <begin position="601"/>
        <end position="613"/>
    </location>
</feature>
<name>A0A060TJA2_BLAAD</name>
<evidence type="ECO:0000256" key="1">
    <source>
        <dbReference type="SAM" id="MobiDB-lite"/>
    </source>
</evidence>
<feature type="region of interest" description="Disordered" evidence="1">
    <location>
        <begin position="951"/>
        <end position="985"/>
    </location>
</feature>
<feature type="compositionally biased region" description="Polar residues" evidence="1">
    <location>
        <begin position="213"/>
        <end position="223"/>
    </location>
</feature>
<feature type="region of interest" description="Disordered" evidence="1">
    <location>
        <begin position="758"/>
        <end position="858"/>
    </location>
</feature>
<feature type="compositionally biased region" description="Basic and acidic residues" evidence="1">
    <location>
        <begin position="784"/>
        <end position="797"/>
    </location>
</feature>
<dbReference type="AlphaFoldDB" id="A0A060TJA2"/>
<feature type="region of interest" description="Disordered" evidence="1">
    <location>
        <begin position="540"/>
        <end position="745"/>
    </location>
</feature>
<accession>A0A060TJA2</accession>